<feature type="non-terminal residue" evidence="1">
    <location>
        <position position="1"/>
    </location>
</feature>
<dbReference type="AlphaFoldDB" id="Q25781"/>
<proteinExistence type="predicted"/>
<evidence type="ECO:0000313" key="1">
    <source>
        <dbReference type="EMBL" id="CAA26389.1"/>
    </source>
</evidence>
<name>Q25781_PLAFA</name>
<accession>Q25781</accession>
<organism evidence="1">
    <name type="scientific">Plasmodium falciparum</name>
    <name type="common">malaria parasite P. falciparum</name>
    <dbReference type="NCBI Taxonomy" id="5833"/>
    <lineage>
        <taxon>Eukaryota</taxon>
        <taxon>Sar</taxon>
        <taxon>Alveolata</taxon>
        <taxon>Apicomplexa</taxon>
        <taxon>Aconoidasida</taxon>
        <taxon>Haemosporida</taxon>
        <taxon>Plasmodiidae</taxon>
        <taxon>Plasmodium</taxon>
        <taxon>Plasmodium (Laverania)</taxon>
    </lineage>
</organism>
<reference evidence="1" key="1">
    <citation type="journal article" date="1985" name="Nucleic Acids Res.">
        <title>Characterisation of P. falciparum antigenic determinants isolated from a genomic expression library by differential antibody screening.</title>
        <authorList>
            <person name="Langsley G."/>
            <person name="Scherf A."/>
            <person name="Mercereau-Puijalon O."/>
            <person name="Koenen M."/>
            <person name="Kahane B."/>
            <person name="Mattei D."/>
            <person name="Guillotte M."/>
            <person name="Sibilli L."/>
            <person name="Garner I."/>
            <person name="Mueller-Hill B."/>
            <person name="Pereira da Silva L."/>
        </authorList>
    </citation>
    <scope>NUCLEOTIDE SEQUENCE</scope>
</reference>
<sequence length="36" mass="4375">NEFSYKAKVKRMIKRKKKIKKLYVALSSKKEKTKFV</sequence>
<protein>
    <submittedName>
        <fullName evidence="1">P.falciparum DNA for malaria antigenic determinant (pPF2L)</fullName>
    </submittedName>
</protein>
<dbReference type="EMBL" id="X02542">
    <property type="protein sequence ID" value="CAA26389.1"/>
    <property type="molecule type" value="Genomic_DNA"/>
</dbReference>